<dbReference type="Proteomes" id="UP000242287">
    <property type="component" value="Unassembled WGS sequence"/>
</dbReference>
<dbReference type="AlphaFoldDB" id="A0A2A9NJN2"/>
<protein>
    <submittedName>
        <fullName evidence="1">Uncharacterized protein</fullName>
    </submittedName>
</protein>
<reference evidence="1 2" key="1">
    <citation type="submission" date="2014-02" db="EMBL/GenBank/DDBJ databases">
        <title>Transposable element dynamics among asymbiotic and ectomycorrhizal Amanita fungi.</title>
        <authorList>
            <consortium name="DOE Joint Genome Institute"/>
            <person name="Hess J."/>
            <person name="Skrede I."/>
            <person name="Wolfe B."/>
            <person name="LaButti K."/>
            <person name="Ohm R.A."/>
            <person name="Grigoriev I.V."/>
            <person name="Pringle A."/>
        </authorList>
    </citation>
    <scope>NUCLEOTIDE SEQUENCE [LARGE SCALE GENOMIC DNA]</scope>
    <source>
        <strain evidence="1 2">SKay4041</strain>
    </source>
</reference>
<sequence length="90" mass="9972">MPLSDWFISFVYSDVENFSTSSLLTRLIDIQYMFKMTRLGPLLRAVGIGAVPGGGQGRSNTSKTVVTMVIKKDAVYRCYQSHTDMRTGAS</sequence>
<keyword evidence="2" id="KW-1185">Reference proteome</keyword>
<organism evidence="1 2">
    <name type="scientific">Amanita thiersii Skay4041</name>
    <dbReference type="NCBI Taxonomy" id="703135"/>
    <lineage>
        <taxon>Eukaryota</taxon>
        <taxon>Fungi</taxon>
        <taxon>Dikarya</taxon>
        <taxon>Basidiomycota</taxon>
        <taxon>Agaricomycotina</taxon>
        <taxon>Agaricomycetes</taxon>
        <taxon>Agaricomycetidae</taxon>
        <taxon>Agaricales</taxon>
        <taxon>Pluteineae</taxon>
        <taxon>Amanitaceae</taxon>
        <taxon>Amanita</taxon>
    </lineage>
</organism>
<gene>
    <name evidence="1" type="ORF">AMATHDRAFT_65359</name>
</gene>
<evidence type="ECO:0000313" key="2">
    <source>
        <dbReference type="Proteomes" id="UP000242287"/>
    </source>
</evidence>
<accession>A0A2A9NJN2</accession>
<name>A0A2A9NJN2_9AGAR</name>
<proteinExistence type="predicted"/>
<evidence type="ECO:0000313" key="1">
    <source>
        <dbReference type="EMBL" id="PFH48457.1"/>
    </source>
</evidence>
<dbReference type="EMBL" id="KZ302061">
    <property type="protein sequence ID" value="PFH48457.1"/>
    <property type="molecule type" value="Genomic_DNA"/>
</dbReference>